<feature type="transmembrane region" description="Helical" evidence="1">
    <location>
        <begin position="212"/>
        <end position="230"/>
    </location>
</feature>
<dbReference type="EMBL" id="JASPKZ010001344">
    <property type="protein sequence ID" value="KAJ9598095.1"/>
    <property type="molecule type" value="Genomic_DNA"/>
</dbReference>
<feature type="non-terminal residue" evidence="3">
    <location>
        <position position="543"/>
    </location>
</feature>
<sequence length="543" mass="62436">VKTKITAFRLPFIWKLQSGLNSKCTNHLFITINHIVKGSKWALQMLDSSTKVPAGLLEGNVFDLGNFDECINVDVTEDTNSFKGQHCLATVNWQEKEASSFTWSMCVPSTCTAHDLEVLLINTFNYTVDVSPATCHTKQTKPFTPEDSLAIYVLSLFGLLCVLSTVYDIKVTNSGKKKDILRAFSWYTNGKKLLKIRSSSDEKMKCLPGLKFLSIMWIIIGHSYFMQGTIPATNMNTYRKALSGWDHFPVGISIFSVESFFLMSGLLVGNTFFKTTEEVCERGVYLAVDTQLYILSSLFLIPLLKRPSFWTKNPLCSYDNINYYFIPSVIHNNVTFGFQAERRHEFPEYFYTHIRAISWLIGLYLSFFLHKTKLWRQHFKQWNETGLTKKYTQIGWILGLMCLILPLVWTHRFSQTNFIPSSLEFSFYFTLSRPLWCIGISWLIFACMTGNGGPVNRILSWEILQPLSRLTYCIYIIYFPFLLVRNSSIKNASDFTDYKQIHRILGTMVYVILLAIPTYLTFEAPVFALFKTSSDDTQEKTAN</sequence>
<dbReference type="PANTHER" id="PTHR11161">
    <property type="entry name" value="O-ACYLTRANSFERASE"/>
    <property type="match status" value="1"/>
</dbReference>
<dbReference type="PANTHER" id="PTHR11161:SF0">
    <property type="entry name" value="O-ACYLTRANSFERASE LIKE PROTEIN"/>
    <property type="match status" value="1"/>
</dbReference>
<protein>
    <recommendedName>
        <fullName evidence="2">Nose resistant-to-fluoxetine protein N-terminal domain-containing protein</fullName>
    </recommendedName>
</protein>
<evidence type="ECO:0000259" key="2">
    <source>
        <dbReference type="SMART" id="SM00703"/>
    </source>
</evidence>
<name>A0AAD8AG39_DIPPU</name>
<dbReference type="Pfam" id="PF20146">
    <property type="entry name" value="NRF"/>
    <property type="match status" value="1"/>
</dbReference>
<evidence type="ECO:0000313" key="3">
    <source>
        <dbReference type="EMBL" id="KAJ9598095.1"/>
    </source>
</evidence>
<feature type="transmembrane region" description="Helical" evidence="1">
    <location>
        <begin position="425"/>
        <end position="446"/>
    </location>
</feature>
<feature type="transmembrane region" description="Helical" evidence="1">
    <location>
        <begin position="467"/>
        <end position="484"/>
    </location>
</feature>
<feature type="transmembrane region" description="Helical" evidence="1">
    <location>
        <begin position="149"/>
        <end position="169"/>
    </location>
</feature>
<proteinExistence type="predicted"/>
<dbReference type="AlphaFoldDB" id="A0AAD8AG39"/>
<dbReference type="InterPro" id="IPR006621">
    <property type="entry name" value="Nose-resist-to-fluoxetine_N"/>
</dbReference>
<evidence type="ECO:0000313" key="4">
    <source>
        <dbReference type="Proteomes" id="UP001233999"/>
    </source>
</evidence>
<keyword evidence="4" id="KW-1185">Reference proteome</keyword>
<evidence type="ECO:0000256" key="1">
    <source>
        <dbReference type="SAM" id="Phobius"/>
    </source>
</evidence>
<reference evidence="3" key="1">
    <citation type="journal article" date="2023" name="IScience">
        <title>Live-bearing cockroach genome reveals convergent evolutionary mechanisms linked to viviparity in insects and beyond.</title>
        <authorList>
            <person name="Fouks B."/>
            <person name="Harrison M.C."/>
            <person name="Mikhailova A.A."/>
            <person name="Marchal E."/>
            <person name="English S."/>
            <person name="Carruthers M."/>
            <person name="Jennings E.C."/>
            <person name="Chiamaka E.L."/>
            <person name="Frigard R.A."/>
            <person name="Pippel M."/>
            <person name="Attardo G.M."/>
            <person name="Benoit J.B."/>
            <person name="Bornberg-Bauer E."/>
            <person name="Tobe S.S."/>
        </authorList>
    </citation>
    <scope>NUCLEOTIDE SEQUENCE</scope>
    <source>
        <strain evidence="3">Stay&amp;Tobe</strain>
    </source>
</reference>
<keyword evidence="1" id="KW-0472">Membrane</keyword>
<dbReference type="SMART" id="SM00703">
    <property type="entry name" value="NRF"/>
    <property type="match status" value="1"/>
</dbReference>
<keyword evidence="1" id="KW-1133">Transmembrane helix</keyword>
<dbReference type="InterPro" id="IPR052728">
    <property type="entry name" value="O2_lipid_transport_reg"/>
</dbReference>
<comment type="caution">
    <text evidence="3">The sequence shown here is derived from an EMBL/GenBank/DDBJ whole genome shotgun (WGS) entry which is preliminary data.</text>
</comment>
<organism evidence="3 4">
    <name type="scientific">Diploptera punctata</name>
    <name type="common">Pacific beetle cockroach</name>
    <dbReference type="NCBI Taxonomy" id="6984"/>
    <lineage>
        <taxon>Eukaryota</taxon>
        <taxon>Metazoa</taxon>
        <taxon>Ecdysozoa</taxon>
        <taxon>Arthropoda</taxon>
        <taxon>Hexapoda</taxon>
        <taxon>Insecta</taxon>
        <taxon>Pterygota</taxon>
        <taxon>Neoptera</taxon>
        <taxon>Polyneoptera</taxon>
        <taxon>Dictyoptera</taxon>
        <taxon>Blattodea</taxon>
        <taxon>Blaberoidea</taxon>
        <taxon>Blaberidae</taxon>
        <taxon>Diplopterinae</taxon>
        <taxon>Diploptera</taxon>
    </lineage>
</organism>
<feature type="transmembrane region" description="Helical" evidence="1">
    <location>
        <begin position="350"/>
        <end position="370"/>
    </location>
</feature>
<accession>A0AAD8AG39</accession>
<feature type="transmembrane region" description="Helical" evidence="1">
    <location>
        <begin position="391"/>
        <end position="409"/>
    </location>
</feature>
<feature type="non-terminal residue" evidence="3">
    <location>
        <position position="1"/>
    </location>
</feature>
<feature type="transmembrane region" description="Helical" evidence="1">
    <location>
        <begin position="504"/>
        <end position="530"/>
    </location>
</feature>
<reference evidence="3" key="2">
    <citation type="submission" date="2023-05" db="EMBL/GenBank/DDBJ databases">
        <authorList>
            <person name="Fouks B."/>
        </authorList>
    </citation>
    <scope>NUCLEOTIDE SEQUENCE</scope>
    <source>
        <strain evidence="3">Stay&amp;Tobe</strain>
        <tissue evidence="3">Testes</tissue>
    </source>
</reference>
<feature type="domain" description="Nose resistant-to-fluoxetine protein N-terminal" evidence="2">
    <location>
        <begin position="21"/>
        <end position="137"/>
    </location>
</feature>
<keyword evidence="1" id="KW-0812">Transmembrane</keyword>
<gene>
    <name evidence="3" type="ORF">L9F63_026800</name>
</gene>
<feature type="transmembrane region" description="Helical" evidence="1">
    <location>
        <begin position="250"/>
        <end position="272"/>
    </location>
</feature>
<dbReference type="Proteomes" id="UP001233999">
    <property type="component" value="Unassembled WGS sequence"/>
</dbReference>
<feature type="transmembrane region" description="Helical" evidence="1">
    <location>
        <begin position="284"/>
        <end position="304"/>
    </location>
</feature>